<dbReference type="AlphaFoldDB" id="A0AAN4R4C1"/>
<dbReference type="PANTHER" id="PTHR11364:SF27">
    <property type="entry name" value="SULFURTRANSFERASE"/>
    <property type="match status" value="1"/>
</dbReference>
<dbReference type="GO" id="GO:0004792">
    <property type="term" value="F:thiosulfate-cyanide sulfurtransferase activity"/>
    <property type="evidence" value="ECO:0007669"/>
    <property type="project" value="TreeGrafter"/>
</dbReference>
<dbReference type="Gene3D" id="3.40.250.10">
    <property type="entry name" value="Rhodanese-like domain"/>
    <property type="match status" value="2"/>
</dbReference>
<protein>
    <submittedName>
        <fullName evidence="4">Sulfurtransferase</fullName>
    </submittedName>
</protein>
<dbReference type="EMBL" id="BJVS01000006">
    <property type="protein sequence ID" value="GEL54098.1"/>
    <property type="molecule type" value="Genomic_DNA"/>
</dbReference>
<dbReference type="SMART" id="SM00450">
    <property type="entry name" value="RHOD"/>
    <property type="match status" value="2"/>
</dbReference>
<dbReference type="Proteomes" id="UP000321287">
    <property type="component" value="Unassembled WGS sequence"/>
</dbReference>
<reference evidence="4 5" key="1">
    <citation type="submission" date="2019-07" db="EMBL/GenBank/DDBJ databases">
        <title>Whole genome shotgun sequence of Asaia bogorensis NBRC 16594.</title>
        <authorList>
            <person name="Hosoyama A."/>
            <person name="Uohara A."/>
            <person name="Ohji S."/>
            <person name="Ichikawa N."/>
        </authorList>
    </citation>
    <scope>NUCLEOTIDE SEQUENCE [LARGE SCALE GENOMIC DNA]</scope>
    <source>
        <strain evidence="4 5">NBRC 16594</strain>
    </source>
</reference>
<evidence type="ECO:0000259" key="3">
    <source>
        <dbReference type="PROSITE" id="PS50206"/>
    </source>
</evidence>
<dbReference type="PANTHER" id="PTHR11364">
    <property type="entry name" value="THIOSULFATE SULFERTANSFERASE"/>
    <property type="match status" value="1"/>
</dbReference>
<dbReference type="GeneID" id="78226195"/>
<dbReference type="KEGG" id="abg:Asbog_01126"/>
<dbReference type="SUPFAM" id="SSF52821">
    <property type="entry name" value="Rhodanese/Cell cycle control phosphatase"/>
    <property type="match status" value="2"/>
</dbReference>
<feature type="domain" description="Rhodanese" evidence="3">
    <location>
        <begin position="165"/>
        <end position="278"/>
    </location>
</feature>
<organism evidence="4 5">
    <name type="scientific">Asaia bogorensis NBRC 16594</name>
    <dbReference type="NCBI Taxonomy" id="1231624"/>
    <lineage>
        <taxon>Bacteria</taxon>
        <taxon>Pseudomonadati</taxon>
        <taxon>Pseudomonadota</taxon>
        <taxon>Alphaproteobacteria</taxon>
        <taxon>Acetobacterales</taxon>
        <taxon>Acetobacteraceae</taxon>
        <taxon>Asaia</taxon>
    </lineage>
</organism>
<evidence type="ECO:0000256" key="1">
    <source>
        <dbReference type="ARBA" id="ARBA00022679"/>
    </source>
</evidence>
<keyword evidence="2" id="KW-0677">Repeat</keyword>
<dbReference type="InterPro" id="IPR001763">
    <property type="entry name" value="Rhodanese-like_dom"/>
</dbReference>
<comment type="caution">
    <text evidence="4">The sequence shown here is derived from an EMBL/GenBank/DDBJ whole genome shotgun (WGS) entry which is preliminary data.</text>
</comment>
<sequence>MTIPPLIDAQALMSLPPGRYRYLDASALLPGQDGDPEADFHKLALPGANRFRINDICDRSDPLPHTVPGAATFAQAMMALGIGSDTGLVFYDRKGSIGACRAHWMASLFGHESAHVLDGGLAALEALGLAPDAAPAPAAPCEQPYRPRTRYALLAGKGDVLDALDDPDRVILDARSAARFHAQAAEPRPNMRGGHMRGAVNLPFTEVLNPQGCFLQPQALVERFASCAIGSRRVITSCGSGLTAATLTMALRVAGLAPGQLYDGSWAEWGSDPATPIET</sequence>
<keyword evidence="5" id="KW-1185">Reference proteome</keyword>
<evidence type="ECO:0000313" key="4">
    <source>
        <dbReference type="EMBL" id="GEL54098.1"/>
    </source>
</evidence>
<dbReference type="InterPro" id="IPR036873">
    <property type="entry name" value="Rhodanese-like_dom_sf"/>
</dbReference>
<evidence type="ECO:0000256" key="2">
    <source>
        <dbReference type="ARBA" id="ARBA00022737"/>
    </source>
</evidence>
<dbReference type="Pfam" id="PF00581">
    <property type="entry name" value="Rhodanese"/>
    <property type="match status" value="1"/>
</dbReference>
<evidence type="ECO:0000313" key="5">
    <source>
        <dbReference type="Proteomes" id="UP000321287"/>
    </source>
</evidence>
<proteinExistence type="predicted"/>
<feature type="domain" description="Rhodanese" evidence="3">
    <location>
        <begin position="16"/>
        <end position="133"/>
    </location>
</feature>
<dbReference type="PROSITE" id="PS50206">
    <property type="entry name" value="RHODANESE_3"/>
    <property type="match status" value="2"/>
</dbReference>
<dbReference type="InterPro" id="IPR045078">
    <property type="entry name" value="TST/MPST-like"/>
</dbReference>
<keyword evidence="1" id="KW-0808">Transferase</keyword>
<dbReference type="CDD" id="cd01449">
    <property type="entry name" value="TST_Repeat_2"/>
    <property type="match status" value="1"/>
</dbReference>
<name>A0AAN4R4C1_9PROT</name>
<accession>A0AAN4R4C1</accession>
<gene>
    <name evidence="4" type="ORF">ABO01nite_21050</name>
</gene>
<dbReference type="RefSeq" id="WP_062164375.1">
    <property type="nucleotide sequence ID" value="NZ_AP014690.1"/>
</dbReference>